<keyword evidence="4 6" id="KW-1133">Transmembrane helix</keyword>
<comment type="caution">
    <text evidence="8">The sequence shown here is derived from an EMBL/GenBank/DDBJ whole genome shotgun (WGS) entry which is preliminary data.</text>
</comment>
<dbReference type="InterPro" id="IPR052159">
    <property type="entry name" value="Competence_DNA_uptake"/>
</dbReference>
<accession>A0A1F7UTJ2</accession>
<feature type="transmembrane region" description="Helical" evidence="6">
    <location>
        <begin position="455"/>
        <end position="477"/>
    </location>
</feature>
<proteinExistence type="predicted"/>
<feature type="transmembrane region" description="Helical" evidence="6">
    <location>
        <begin position="300"/>
        <end position="327"/>
    </location>
</feature>
<organism evidence="8 9">
    <name type="scientific">Candidatus Uhrbacteria bacterium RIFCSPLOWO2_01_FULL_47_24</name>
    <dbReference type="NCBI Taxonomy" id="1802401"/>
    <lineage>
        <taxon>Bacteria</taxon>
        <taxon>Candidatus Uhriibacteriota</taxon>
    </lineage>
</organism>
<feature type="transmembrane region" description="Helical" evidence="6">
    <location>
        <begin position="269"/>
        <end position="288"/>
    </location>
</feature>
<dbReference type="STRING" id="1802401.A3B21_04165"/>
<feature type="transmembrane region" description="Helical" evidence="6">
    <location>
        <begin position="359"/>
        <end position="377"/>
    </location>
</feature>
<evidence type="ECO:0000256" key="6">
    <source>
        <dbReference type="SAM" id="Phobius"/>
    </source>
</evidence>
<dbReference type="PANTHER" id="PTHR30619:SF7">
    <property type="entry name" value="BETA-LACTAMASE DOMAIN PROTEIN"/>
    <property type="match status" value="1"/>
</dbReference>
<dbReference type="NCBIfam" id="TIGR00360">
    <property type="entry name" value="ComEC_N-term"/>
    <property type="match status" value="1"/>
</dbReference>
<evidence type="ECO:0000256" key="2">
    <source>
        <dbReference type="ARBA" id="ARBA00022475"/>
    </source>
</evidence>
<protein>
    <recommendedName>
        <fullName evidence="7">ComEC/Rec2-related protein domain-containing protein</fullName>
    </recommendedName>
</protein>
<name>A0A1F7UTJ2_9BACT</name>
<dbReference type="PANTHER" id="PTHR30619">
    <property type="entry name" value="DNA INTERNALIZATION/COMPETENCE PROTEIN COMEC/REC2"/>
    <property type="match status" value="1"/>
</dbReference>
<keyword evidence="2" id="KW-1003">Cell membrane</keyword>
<feature type="transmembrane region" description="Helical" evidence="6">
    <location>
        <begin position="398"/>
        <end position="417"/>
    </location>
</feature>
<feature type="transmembrane region" description="Helical" evidence="6">
    <location>
        <begin position="36"/>
        <end position="54"/>
    </location>
</feature>
<reference evidence="8 9" key="1">
    <citation type="journal article" date="2016" name="Nat. Commun.">
        <title>Thousands of microbial genomes shed light on interconnected biogeochemical processes in an aquifer system.</title>
        <authorList>
            <person name="Anantharaman K."/>
            <person name="Brown C.T."/>
            <person name="Hug L.A."/>
            <person name="Sharon I."/>
            <person name="Castelle C.J."/>
            <person name="Probst A.J."/>
            <person name="Thomas B.C."/>
            <person name="Singh A."/>
            <person name="Wilkins M.J."/>
            <person name="Karaoz U."/>
            <person name="Brodie E.L."/>
            <person name="Williams K.H."/>
            <person name="Hubbard S.S."/>
            <person name="Banfield J.F."/>
        </authorList>
    </citation>
    <scope>NUCLEOTIDE SEQUENCE [LARGE SCALE GENOMIC DNA]</scope>
</reference>
<evidence type="ECO:0000256" key="5">
    <source>
        <dbReference type="ARBA" id="ARBA00023136"/>
    </source>
</evidence>
<dbReference type="InterPro" id="IPR004477">
    <property type="entry name" value="ComEC_N"/>
</dbReference>
<feature type="transmembrane region" description="Helical" evidence="6">
    <location>
        <begin position="483"/>
        <end position="506"/>
    </location>
</feature>
<evidence type="ECO:0000256" key="4">
    <source>
        <dbReference type="ARBA" id="ARBA00022989"/>
    </source>
</evidence>
<evidence type="ECO:0000259" key="7">
    <source>
        <dbReference type="Pfam" id="PF03772"/>
    </source>
</evidence>
<feature type="transmembrane region" description="Helical" evidence="6">
    <location>
        <begin position="66"/>
        <end position="84"/>
    </location>
</feature>
<dbReference type="EMBL" id="MGEJ01000004">
    <property type="protein sequence ID" value="OGL81585.1"/>
    <property type="molecule type" value="Genomic_DNA"/>
</dbReference>
<dbReference type="AlphaFoldDB" id="A0A1F7UTJ2"/>
<dbReference type="GO" id="GO:0005886">
    <property type="term" value="C:plasma membrane"/>
    <property type="evidence" value="ECO:0007669"/>
    <property type="project" value="UniProtKB-SubCell"/>
</dbReference>
<comment type="subcellular location">
    <subcellularLocation>
        <location evidence="1">Cell membrane</location>
        <topology evidence="1">Multi-pass membrane protein</topology>
    </subcellularLocation>
</comment>
<dbReference type="Proteomes" id="UP000176897">
    <property type="component" value="Unassembled WGS sequence"/>
</dbReference>
<evidence type="ECO:0000313" key="8">
    <source>
        <dbReference type="EMBL" id="OGL81585.1"/>
    </source>
</evidence>
<gene>
    <name evidence="8" type="ORF">A3B21_04165</name>
</gene>
<evidence type="ECO:0000256" key="1">
    <source>
        <dbReference type="ARBA" id="ARBA00004651"/>
    </source>
</evidence>
<sequence length="516" mass="55739">MRKSTLFFLLCLAFILGIAAHSIISPEKRIFESFVWYAGFLANGVVGAIVLCSRSSLGCASRRLKTGGYTIFFLALFFLGLFRYSQIISPSVIEVGQRKTFQGVVDALPRVREKTVAYVVRLSSHPTTSPGLRPPSPLGRGEGEGKILLTAEKFPQYQFGDELLFICVPEALSEYEQYAKRDGVSAACAFPEHVSTLTRPTASLSLRERGGVRATLYVVREKFESHLKQLFPNPYGGLLAGILYGDTSGISSALKVAFRETGIAHITALSGYNITIISIVLLSALIYVGLTRKQALPATILLILAFVLMTGAEASVVRAAIMGFLAMGAKGIGRLSKPRNAMALAGAVMLAVNPRLLKFDLGFLLSFLATIALIWFADDIAKRTLVRKLPKVWKIREAGAASCAAIIFTTPVILYMTGILGPFALLVNILVVPTVPAAMALGATAVALDMLWHPLGLGLSFIARAPLQYIAAVAEFFARFGAFHLQISFLAAFILFCGIVGGVYVWKQTGKTTRTV</sequence>
<evidence type="ECO:0000256" key="3">
    <source>
        <dbReference type="ARBA" id="ARBA00022692"/>
    </source>
</evidence>
<dbReference type="Pfam" id="PF03772">
    <property type="entry name" value="Competence"/>
    <property type="match status" value="1"/>
</dbReference>
<keyword evidence="3 6" id="KW-0812">Transmembrane</keyword>
<feature type="domain" description="ComEC/Rec2-related protein" evidence="7">
    <location>
        <begin position="242"/>
        <end position="504"/>
    </location>
</feature>
<evidence type="ECO:0000313" key="9">
    <source>
        <dbReference type="Proteomes" id="UP000176897"/>
    </source>
</evidence>
<keyword evidence="5 6" id="KW-0472">Membrane</keyword>
<feature type="transmembrane region" description="Helical" evidence="6">
    <location>
        <begin position="423"/>
        <end position="448"/>
    </location>
</feature>